<comment type="similarity">
    <text evidence="5 17">Belongs to the Orn/Lys/Arg decarboxylase class-II family. SpeA subfamily.</text>
</comment>
<dbReference type="EMBL" id="MG976688">
    <property type="protein sequence ID" value="AXY63306.1"/>
    <property type="molecule type" value="Genomic_DNA"/>
</dbReference>
<feature type="modified residue" description="N6-(pyridoxal phosphate)lysine" evidence="15">
    <location>
        <position position="107"/>
    </location>
</feature>
<evidence type="ECO:0000256" key="17">
    <source>
        <dbReference type="RuleBase" id="RU003740"/>
    </source>
</evidence>
<evidence type="ECO:0000256" key="12">
    <source>
        <dbReference type="ARBA" id="ARBA00023115"/>
    </source>
</evidence>
<reference evidence="21" key="1">
    <citation type="submission" date="2018-02" db="EMBL/GenBank/DDBJ databases">
        <title>Genome reduction pattern in chromatophore genome of Paulinella.</title>
        <authorList>
            <person name="Lhee D."/>
            <person name="Yoon H.S."/>
        </authorList>
    </citation>
    <scope>NUCLEOTIDE SEQUENCE</scope>
    <source>
        <strain evidence="21">NZ27</strain>
    </source>
</reference>
<keyword evidence="11 17" id="KW-0745">Spermidine biosynthesis</keyword>
<accession>A0A385I066</accession>
<evidence type="ECO:0000313" key="21">
    <source>
        <dbReference type="EMBL" id="AXY63306.1"/>
    </source>
</evidence>
<dbReference type="PROSITE" id="PS00878">
    <property type="entry name" value="ODR_DC_2_1"/>
    <property type="match status" value="1"/>
</dbReference>
<dbReference type="PANTHER" id="PTHR43295:SF9">
    <property type="entry name" value="BIOSYNTHETIC ARGININE DECARBOXYLASE"/>
    <property type="match status" value="1"/>
</dbReference>
<dbReference type="SUPFAM" id="SSF51419">
    <property type="entry name" value="PLP-binding barrel"/>
    <property type="match status" value="1"/>
</dbReference>
<sequence length="639" mass="70705">MLIMNSTAEGWTATDGATLYGVEQWGKPYFNVSGQGNIIVQPRGSFHDSVDLVKIVKELQDRSLSLPCIIRFDDILEDCLKRLNTAFENAISQYGYGGCYRGVFPVKCNQQRYLLEQLVESGRRWHFGLEAGSKAELLIALSLLDDPDALLICNGYKDRSYIETAILARQLGRNPILVIEQPDEVRRIIEVNHNLDTAPLIGIRAKLATHSIGRWGSSVGERAKFGLAIPDIIAAVEMLKTADLLGSLCLLHFHIGSQISDIAVLKDALQEAGQIYVQLTELGAPMGYLDVGGGLGIDYDGSRTATAASTNYSLQNYANDVVATIQECCSSHSIQLPTLITESGRAIASHCSVLIFNVLGTGSVPAEIPELTENEPLTVRNLRYTLANITLENLQEIWNDALKFKEDALYAFRLGYLSLEDRAKAEQLTWACAERIASLATYLNPADLPDGLKSLQLSLANTYYANLSIFRSAPDTWAIGQLFPILPIHRLNERPMYLGRFADLTCDSDGKLARFIDKGHVKTLLELHKYKENEPYLIGLFLGGAYQEVMGNFHNLFGTTNSVHIRLGSNGNYHFDNIVKGSTNAETLQAMEHDPDLLIERLKLASEIAMKKGNITINEAQALINHLKTSLSEITYHLQ</sequence>
<comment type="cofactor">
    <cofactor evidence="1 15 17">
        <name>pyridoxal 5'-phosphate</name>
        <dbReference type="ChEBI" id="CHEBI:597326"/>
    </cofactor>
</comment>
<protein>
    <recommendedName>
        <fullName evidence="6 17">Arginine decarboxylase</fullName>
        <ecNumber evidence="6 17">4.1.1.19</ecNumber>
    </recommendedName>
</protein>
<dbReference type="EC" id="4.1.1.19" evidence="6 17"/>
<comment type="catalytic activity">
    <reaction evidence="14 17">
        <text>L-arginine + H(+) = agmatine + CO2</text>
        <dbReference type="Rhea" id="RHEA:17641"/>
        <dbReference type="ChEBI" id="CHEBI:15378"/>
        <dbReference type="ChEBI" id="CHEBI:16526"/>
        <dbReference type="ChEBI" id="CHEBI:32682"/>
        <dbReference type="ChEBI" id="CHEBI:58145"/>
        <dbReference type="EC" id="4.1.1.19"/>
    </reaction>
</comment>
<dbReference type="GeneID" id="38331233"/>
<evidence type="ECO:0000256" key="4">
    <source>
        <dbReference type="ARBA" id="ARBA00004773"/>
    </source>
</evidence>
<keyword evidence="9 17" id="KW-0460">Magnesium</keyword>
<evidence type="ECO:0000256" key="7">
    <source>
        <dbReference type="ARBA" id="ARBA00022723"/>
    </source>
</evidence>
<gene>
    <name evidence="21" type="primary">speA</name>
    <name evidence="21" type="ORF">PMNZ_362</name>
</gene>
<evidence type="ECO:0000256" key="16">
    <source>
        <dbReference type="PIRSR" id="PIRSR600183-50"/>
    </source>
</evidence>
<feature type="active site" description="Proton donor" evidence="16">
    <location>
        <position position="506"/>
    </location>
</feature>
<dbReference type="InterPro" id="IPR022644">
    <property type="entry name" value="De-COase2_N"/>
</dbReference>
<dbReference type="InterPro" id="IPR022657">
    <property type="entry name" value="De-COase2_CS"/>
</dbReference>
<name>A0A385I066_9EUKA</name>
<evidence type="ECO:0000259" key="18">
    <source>
        <dbReference type="Pfam" id="PF02784"/>
    </source>
</evidence>
<dbReference type="AlphaFoldDB" id="A0A385I066"/>
<dbReference type="Pfam" id="PF02784">
    <property type="entry name" value="Orn_Arg_deC_N"/>
    <property type="match status" value="1"/>
</dbReference>
<dbReference type="GO" id="GO:0008295">
    <property type="term" value="P:spermidine biosynthetic process"/>
    <property type="evidence" value="ECO:0007669"/>
    <property type="project" value="UniProtKB-KW"/>
</dbReference>
<dbReference type="HAMAP" id="MF_01417">
    <property type="entry name" value="SpeA"/>
    <property type="match status" value="1"/>
</dbReference>
<evidence type="ECO:0000256" key="10">
    <source>
        <dbReference type="ARBA" id="ARBA00022898"/>
    </source>
</evidence>
<dbReference type="PIRSF" id="PIRSF001336">
    <property type="entry name" value="Arg_decrbxlase"/>
    <property type="match status" value="1"/>
</dbReference>
<evidence type="ECO:0000256" key="1">
    <source>
        <dbReference type="ARBA" id="ARBA00001933"/>
    </source>
</evidence>
<dbReference type="InterPro" id="IPR041128">
    <property type="entry name" value="Arg_decarbox_C"/>
</dbReference>
<evidence type="ECO:0000256" key="13">
    <source>
        <dbReference type="ARBA" id="ARBA00023239"/>
    </source>
</evidence>
<dbReference type="PANTHER" id="PTHR43295">
    <property type="entry name" value="ARGININE DECARBOXYLASE"/>
    <property type="match status" value="1"/>
</dbReference>
<evidence type="ECO:0000256" key="9">
    <source>
        <dbReference type="ARBA" id="ARBA00022842"/>
    </source>
</evidence>
<dbReference type="InterPro" id="IPR000183">
    <property type="entry name" value="Orn/DAP/Arg_de-COase"/>
</dbReference>
<evidence type="ECO:0000256" key="11">
    <source>
        <dbReference type="ARBA" id="ARBA00023066"/>
    </source>
</evidence>
<dbReference type="Pfam" id="PF17810">
    <property type="entry name" value="Arg_decarb_HB"/>
    <property type="match status" value="1"/>
</dbReference>
<dbReference type="PRINTS" id="PR01179">
    <property type="entry name" value="ODADCRBXLASE"/>
</dbReference>
<keyword evidence="8 17" id="KW-0210">Decarboxylase</keyword>
<evidence type="ECO:0000256" key="14">
    <source>
        <dbReference type="ARBA" id="ARBA00049309"/>
    </source>
</evidence>
<comment type="function">
    <text evidence="3">Catalyzes the biosynthesis of agmatine from arginine.</text>
</comment>
<evidence type="ECO:0000256" key="8">
    <source>
        <dbReference type="ARBA" id="ARBA00022793"/>
    </source>
</evidence>
<evidence type="ECO:0000256" key="2">
    <source>
        <dbReference type="ARBA" id="ARBA00001946"/>
    </source>
</evidence>
<dbReference type="Pfam" id="PF17944">
    <property type="entry name" value="Arg_decarbox_C"/>
    <property type="match status" value="1"/>
</dbReference>
<keyword evidence="10 15" id="KW-0663">Pyridoxal phosphate</keyword>
<dbReference type="InterPro" id="IPR002985">
    <property type="entry name" value="Arg_decrbxlase"/>
</dbReference>
<dbReference type="PRINTS" id="PR01180">
    <property type="entry name" value="ARGDCRBXLASE"/>
</dbReference>
<feature type="domain" description="Orn/DAP/Arg decarboxylase 2 N-terminal" evidence="18">
    <location>
        <begin position="89"/>
        <end position="348"/>
    </location>
</feature>
<dbReference type="Gene3D" id="2.40.37.10">
    <property type="entry name" value="Lyase, Ornithine Decarboxylase, Chain A, domain 1"/>
    <property type="match status" value="1"/>
</dbReference>
<dbReference type="GO" id="GO:0046872">
    <property type="term" value="F:metal ion binding"/>
    <property type="evidence" value="ECO:0007669"/>
    <property type="project" value="UniProtKB-KW"/>
</dbReference>
<dbReference type="GO" id="GO:0006527">
    <property type="term" value="P:L-arginine catabolic process"/>
    <property type="evidence" value="ECO:0007669"/>
    <property type="project" value="InterPro"/>
</dbReference>
<dbReference type="InterPro" id="IPR022653">
    <property type="entry name" value="De-COase2_pyr-phos_BS"/>
</dbReference>
<keyword evidence="12" id="KW-0620">Polyamine biosynthesis</keyword>
<evidence type="ECO:0000256" key="5">
    <source>
        <dbReference type="ARBA" id="ARBA00008357"/>
    </source>
</evidence>
<dbReference type="InterPro" id="IPR040634">
    <property type="entry name" value="Arg_decarb_HB"/>
</dbReference>
<keyword evidence="21" id="KW-0934">Plastid</keyword>
<comment type="cofactor">
    <cofactor evidence="2 17">
        <name>Mg(2+)</name>
        <dbReference type="ChEBI" id="CHEBI:18420"/>
    </cofactor>
</comment>
<organism evidence="21">
    <name type="scientific">Paulinella micropora</name>
    <dbReference type="NCBI Taxonomy" id="1928728"/>
    <lineage>
        <taxon>Eukaryota</taxon>
        <taxon>Sar</taxon>
        <taxon>Rhizaria</taxon>
        <taxon>Cercozoa</taxon>
        <taxon>Imbricatea</taxon>
        <taxon>Silicofilosea</taxon>
        <taxon>Euglyphida</taxon>
        <taxon>Paulinellidae</taxon>
        <taxon>Paulinella</taxon>
    </lineage>
</organism>
<dbReference type="InterPro" id="IPR009006">
    <property type="entry name" value="Ala_racemase/Decarboxylase_C"/>
</dbReference>
<dbReference type="Gene3D" id="3.20.20.10">
    <property type="entry name" value="Alanine racemase"/>
    <property type="match status" value="1"/>
</dbReference>
<dbReference type="NCBIfam" id="TIGR01273">
    <property type="entry name" value="speA"/>
    <property type="match status" value="1"/>
</dbReference>
<keyword evidence="13 17" id="KW-0456">Lyase</keyword>
<dbReference type="NCBIfam" id="NF003763">
    <property type="entry name" value="PRK05354.1"/>
    <property type="match status" value="1"/>
</dbReference>
<geneLocation type="plastid" evidence="21"/>
<evidence type="ECO:0000256" key="6">
    <source>
        <dbReference type="ARBA" id="ARBA00012426"/>
    </source>
</evidence>
<keyword evidence="7" id="KW-0479">Metal-binding</keyword>
<dbReference type="InterPro" id="IPR029066">
    <property type="entry name" value="PLP-binding_barrel"/>
</dbReference>
<feature type="domain" description="Arginine decarboxylase C-terminal helical" evidence="20">
    <location>
        <begin position="586"/>
        <end position="637"/>
    </location>
</feature>
<evidence type="ECO:0000259" key="20">
    <source>
        <dbReference type="Pfam" id="PF17944"/>
    </source>
</evidence>
<feature type="domain" description="Arginine decarboxylase helical bundle" evidence="19">
    <location>
        <begin position="373"/>
        <end position="447"/>
    </location>
</feature>
<evidence type="ECO:0000259" key="19">
    <source>
        <dbReference type="Pfam" id="PF17810"/>
    </source>
</evidence>
<evidence type="ECO:0000256" key="3">
    <source>
        <dbReference type="ARBA" id="ARBA00002257"/>
    </source>
</evidence>
<dbReference type="SUPFAM" id="SSF50621">
    <property type="entry name" value="Alanine racemase C-terminal domain-like"/>
    <property type="match status" value="1"/>
</dbReference>
<evidence type="ECO:0000256" key="15">
    <source>
        <dbReference type="PIRSR" id="PIRSR001336-50"/>
    </source>
</evidence>
<dbReference type="Gene3D" id="1.20.58.930">
    <property type="match status" value="1"/>
</dbReference>
<dbReference type="CDD" id="cd06830">
    <property type="entry name" value="PLPDE_III_ADC"/>
    <property type="match status" value="1"/>
</dbReference>
<dbReference type="PROSITE" id="PS00879">
    <property type="entry name" value="ODR_DC_2_2"/>
    <property type="match status" value="1"/>
</dbReference>
<dbReference type="RefSeq" id="YP_009530617.1">
    <property type="nucleotide sequence ID" value="NC_039737.1"/>
</dbReference>
<comment type="pathway">
    <text evidence="4 17">Amine and polyamine biosynthesis; agmatine biosynthesis; agmatine from L-arginine: step 1/1.</text>
</comment>
<proteinExistence type="inferred from homology"/>
<dbReference type="GO" id="GO:0008792">
    <property type="term" value="F:arginine decarboxylase activity"/>
    <property type="evidence" value="ECO:0007669"/>
    <property type="project" value="UniProtKB-EC"/>
</dbReference>
<dbReference type="UniPathway" id="UPA00186">
    <property type="reaction ID" value="UER00284"/>
</dbReference>